<dbReference type="PANTHER" id="PTHR33463">
    <property type="entry name" value="NB-ARC DOMAIN-CONTAINING PROTEIN-RELATED"/>
    <property type="match status" value="1"/>
</dbReference>
<dbReference type="InterPro" id="IPR001611">
    <property type="entry name" value="Leu-rich_rpt"/>
</dbReference>
<dbReference type="InterPro" id="IPR025875">
    <property type="entry name" value="Leu-rich_rpt_4"/>
</dbReference>
<dbReference type="PRINTS" id="PR00364">
    <property type="entry name" value="DISEASERSIST"/>
</dbReference>
<keyword evidence="5" id="KW-0547">Nucleotide-binding</keyword>
<dbReference type="GO" id="GO:0002758">
    <property type="term" value="P:innate immune response-activating signaling pathway"/>
    <property type="evidence" value="ECO:0007669"/>
    <property type="project" value="UniProtKB-ARBA"/>
</dbReference>
<dbReference type="EMBL" id="JACEFO010001776">
    <property type="protein sequence ID" value="KAF8704129.1"/>
    <property type="molecule type" value="Genomic_DNA"/>
</dbReference>
<organism evidence="8 9">
    <name type="scientific">Digitaria exilis</name>
    <dbReference type="NCBI Taxonomy" id="1010633"/>
    <lineage>
        <taxon>Eukaryota</taxon>
        <taxon>Viridiplantae</taxon>
        <taxon>Streptophyta</taxon>
        <taxon>Embryophyta</taxon>
        <taxon>Tracheophyta</taxon>
        <taxon>Spermatophyta</taxon>
        <taxon>Magnoliopsida</taxon>
        <taxon>Liliopsida</taxon>
        <taxon>Poales</taxon>
        <taxon>Poaceae</taxon>
        <taxon>PACMAD clade</taxon>
        <taxon>Panicoideae</taxon>
        <taxon>Panicodae</taxon>
        <taxon>Paniceae</taxon>
        <taxon>Anthephorinae</taxon>
        <taxon>Digitaria</taxon>
    </lineage>
</organism>
<dbReference type="Pfam" id="PF12799">
    <property type="entry name" value="LRR_4"/>
    <property type="match status" value="1"/>
</dbReference>
<dbReference type="Gene3D" id="1.10.10.10">
    <property type="entry name" value="Winged helix-like DNA-binding domain superfamily/Winged helix DNA-binding domain"/>
    <property type="match status" value="1"/>
</dbReference>
<feature type="domain" description="NB-ARC" evidence="6">
    <location>
        <begin position="172"/>
        <end position="231"/>
    </location>
</feature>
<protein>
    <recommendedName>
        <fullName evidence="10">NB-ARC domain-containing protein</fullName>
    </recommendedName>
</protein>
<dbReference type="InterPro" id="IPR050905">
    <property type="entry name" value="Plant_NBS-LRR"/>
</dbReference>
<dbReference type="GO" id="GO:0009626">
    <property type="term" value="P:plant-type hypersensitive response"/>
    <property type="evidence" value="ECO:0007669"/>
    <property type="project" value="UniProtKB-ARBA"/>
</dbReference>
<evidence type="ECO:0008006" key="10">
    <source>
        <dbReference type="Google" id="ProtNLM"/>
    </source>
</evidence>
<feature type="domain" description="NB-ARC" evidence="6">
    <location>
        <begin position="238"/>
        <end position="291"/>
    </location>
</feature>
<keyword evidence="3" id="KW-0677">Repeat</keyword>
<dbReference type="GO" id="GO:0043531">
    <property type="term" value="F:ADP binding"/>
    <property type="evidence" value="ECO:0007669"/>
    <property type="project" value="InterPro"/>
</dbReference>
<dbReference type="InterPro" id="IPR027417">
    <property type="entry name" value="P-loop_NTPase"/>
</dbReference>
<dbReference type="Pfam" id="PF00931">
    <property type="entry name" value="NB-ARC"/>
    <property type="match status" value="2"/>
</dbReference>
<dbReference type="InterPro" id="IPR002182">
    <property type="entry name" value="NB-ARC"/>
</dbReference>
<dbReference type="Pfam" id="PF23559">
    <property type="entry name" value="WHD_DRP"/>
    <property type="match status" value="1"/>
</dbReference>
<keyword evidence="2" id="KW-0433">Leucine-rich repeat</keyword>
<dbReference type="Gene3D" id="1.10.8.430">
    <property type="entry name" value="Helical domain of apoptotic protease-activating factors"/>
    <property type="match status" value="1"/>
</dbReference>
<dbReference type="InterPro" id="IPR036388">
    <property type="entry name" value="WH-like_DNA-bd_sf"/>
</dbReference>
<evidence type="ECO:0000256" key="1">
    <source>
        <dbReference type="ARBA" id="ARBA00008894"/>
    </source>
</evidence>
<sequence>MAETMICAALQSAICGCINEAGVPAATAKHFSSFTCIKRNLRHLRKAREDVQAIRKVVQGQVDLETNHLNECDPRVNLWLRRVASVRVDSIDQEYDRLMQSSWLCRSVLGLGKRYRLGKNIARMLEDIAGLIEEGNQFKTFASKRLPDFVEERPRTQTFGIRPVLKDLWRSFESTDVSIIGVWGPGGVGKTTLLNNFNNELKDRDKDYQVVIMIEVSNSGTLNKIAIQRTITALGCHEDVGIPTPDFDSKSKLILTSRNVDVCYQMGAQHSLIKMEYLEKEAAWKLFRSKLSTQAIAAIDSSSSNNIVKEYADAIVQSCGGLPLALKVIGSAVAGVTAPREWDLAMQATKNDIKDLDGIPEMFHKLKYSYDKLTPTQQQCFLYCTLFPEYGSISKDQLVEYWMAEELIPQDPNRGHRIISRLLSVCLLESCGSDLEVKMHHIIRHLGLSLAVQQKIVVRAGMSLEKAPPHREWRTARRISLMYNDIRELNFSPECKDLITLLVQNNPNLDRLSQTFFQFMYSLKVLDLSHTRITELPLCSTLAKLKHLNLSYTFIERLPEEFWMLKKLRHLDLSVTKALKETLDNCSKLYKLRVLNLFRSNYGIRDVNDLNIDSLRQLEFLGITIYAEDVLKKLTNTHPLAKSTQRLSLRHCEQMQSIQISDFTHMVQLRELYVELCLDLKEFNAEPDKRRAPCIEVLTLAKLPALQTILIGSSPYHFRNLLEITISHCPKLHHVTWVLKLDALEKLSICHCHELEQVVQETTNKADNKRREAEHNTIQRSGGINGFSEEQEIHGIVEDANNEHVNGYQKKTENAWIKNMLHMDFPKLRIMVLTDLPKLTAICNPRDFPYLEMIRVEGCPRLTTLPLGLMYDCPKLKQICGSYNWWEKLEWNVKEIMENKYFIPIKDED</sequence>
<dbReference type="Gene3D" id="3.80.10.10">
    <property type="entry name" value="Ribonuclease Inhibitor"/>
    <property type="match status" value="2"/>
</dbReference>
<dbReference type="SUPFAM" id="SSF52540">
    <property type="entry name" value="P-loop containing nucleoside triphosphate hydrolases"/>
    <property type="match status" value="1"/>
</dbReference>
<evidence type="ECO:0000256" key="5">
    <source>
        <dbReference type="ARBA" id="ARBA00022840"/>
    </source>
</evidence>
<keyword evidence="9" id="KW-1185">Reference proteome</keyword>
<dbReference type="GO" id="GO:0042742">
    <property type="term" value="P:defense response to bacterium"/>
    <property type="evidence" value="ECO:0007669"/>
    <property type="project" value="UniProtKB-ARBA"/>
</dbReference>
<evidence type="ECO:0000256" key="3">
    <source>
        <dbReference type="ARBA" id="ARBA00022737"/>
    </source>
</evidence>
<proteinExistence type="inferred from homology"/>
<evidence type="ECO:0000256" key="4">
    <source>
        <dbReference type="ARBA" id="ARBA00022821"/>
    </source>
</evidence>
<dbReference type="InterPro" id="IPR042197">
    <property type="entry name" value="Apaf_helical"/>
</dbReference>
<evidence type="ECO:0000313" key="9">
    <source>
        <dbReference type="Proteomes" id="UP000636709"/>
    </source>
</evidence>
<dbReference type="PROSITE" id="PS51450">
    <property type="entry name" value="LRR"/>
    <property type="match status" value="1"/>
</dbReference>
<feature type="domain" description="Disease resistance protein winged helix" evidence="7">
    <location>
        <begin position="386"/>
        <end position="446"/>
    </location>
</feature>
<keyword evidence="5" id="KW-0067">ATP-binding</keyword>
<dbReference type="InterPro" id="IPR058922">
    <property type="entry name" value="WHD_DRP"/>
</dbReference>
<dbReference type="GO" id="GO:0005524">
    <property type="term" value="F:ATP binding"/>
    <property type="evidence" value="ECO:0007669"/>
    <property type="project" value="UniProtKB-KW"/>
</dbReference>
<dbReference type="FunFam" id="1.10.10.10:FF:000322">
    <property type="entry name" value="Probable disease resistance protein At1g63360"/>
    <property type="match status" value="1"/>
</dbReference>
<gene>
    <name evidence="8" type="ORF">HU200_031620</name>
</gene>
<dbReference type="InterPro" id="IPR032675">
    <property type="entry name" value="LRR_dom_sf"/>
</dbReference>
<comment type="caution">
    <text evidence="8">The sequence shown here is derived from an EMBL/GenBank/DDBJ whole genome shotgun (WGS) entry which is preliminary data.</text>
</comment>
<reference evidence="8" key="1">
    <citation type="submission" date="2020-07" db="EMBL/GenBank/DDBJ databases">
        <title>Genome sequence and genetic diversity analysis of an under-domesticated orphan crop, white fonio (Digitaria exilis).</title>
        <authorList>
            <person name="Bennetzen J.L."/>
            <person name="Chen S."/>
            <person name="Ma X."/>
            <person name="Wang X."/>
            <person name="Yssel A.E.J."/>
            <person name="Chaluvadi S.R."/>
            <person name="Johnson M."/>
            <person name="Gangashetty P."/>
            <person name="Hamidou F."/>
            <person name="Sanogo M.D."/>
            <person name="Zwaenepoel A."/>
            <person name="Wallace J."/>
            <person name="Van De Peer Y."/>
            <person name="Van Deynze A."/>
        </authorList>
    </citation>
    <scope>NUCLEOTIDE SEQUENCE</scope>
    <source>
        <tissue evidence="8">Leaves</tissue>
    </source>
</reference>
<dbReference type="AlphaFoldDB" id="A0A835BQ19"/>
<dbReference type="Proteomes" id="UP000636709">
    <property type="component" value="Unassembled WGS sequence"/>
</dbReference>
<evidence type="ECO:0000313" key="8">
    <source>
        <dbReference type="EMBL" id="KAF8704129.1"/>
    </source>
</evidence>
<keyword evidence="4" id="KW-0611">Plant defense</keyword>
<evidence type="ECO:0000259" key="6">
    <source>
        <dbReference type="Pfam" id="PF00931"/>
    </source>
</evidence>
<accession>A0A835BQ19</accession>
<dbReference type="OrthoDB" id="664960at2759"/>
<evidence type="ECO:0000259" key="7">
    <source>
        <dbReference type="Pfam" id="PF23559"/>
    </source>
</evidence>
<dbReference type="PANTHER" id="PTHR33463:SF204">
    <property type="entry name" value="NB-ARC DOMAIN-CONTAINING PROTEIN"/>
    <property type="match status" value="1"/>
</dbReference>
<comment type="similarity">
    <text evidence="1">Belongs to the disease resistance NB-LRR family.</text>
</comment>
<evidence type="ECO:0000256" key="2">
    <source>
        <dbReference type="ARBA" id="ARBA00022614"/>
    </source>
</evidence>
<dbReference type="Gene3D" id="3.40.50.300">
    <property type="entry name" value="P-loop containing nucleotide triphosphate hydrolases"/>
    <property type="match status" value="1"/>
</dbReference>
<dbReference type="SUPFAM" id="SSF52058">
    <property type="entry name" value="L domain-like"/>
    <property type="match status" value="1"/>
</dbReference>
<name>A0A835BQ19_9POAL</name>